<keyword evidence="2" id="KW-1185">Reference proteome</keyword>
<reference evidence="1 2" key="1">
    <citation type="submission" date="2020-08" db="EMBL/GenBank/DDBJ databases">
        <title>Genomic Encyclopedia of Type Strains, Phase IV (KMG-IV): sequencing the most valuable type-strain genomes for metagenomic binning, comparative biology and taxonomic classification.</title>
        <authorList>
            <person name="Goeker M."/>
        </authorList>
    </citation>
    <scope>NUCLEOTIDE SEQUENCE [LARGE SCALE GENOMIC DNA]</scope>
    <source>
        <strain evidence="1 2">DSM 29854</strain>
    </source>
</reference>
<dbReference type="AlphaFoldDB" id="A0A839G840"/>
<evidence type="ECO:0000313" key="1">
    <source>
        <dbReference type="EMBL" id="MBA9075604.1"/>
    </source>
</evidence>
<gene>
    <name evidence="1" type="ORF">FHS90_000301</name>
</gene>
<proteinExistence type="predicted"/>
<protein>
    <submittedName>
        <fullName evidence="1">Rubrerythrin</fullName>
    </submittedName>
</protein>
<sequence length="257" mass="26790">MAKNTTETPKGGAFQDLMNPLNRRNFLRYTGVGLATTAVILTGCDDDDDSTVMNDDGTNTTTVNLGSGDIGVLNYAYALEQLEAAFYTAVVALPNFSTLFPSATERQVLTDIRNHEIAHREFFKKAITAAAANQIIPALTPNLPASALASRTSILATAKTFEDLGVAAYNGAGKLISSAGAAYLSIAGKIVSVEARHAAEIRDMIENGTFASGPAGITAGNIVNANGLDVALTPAQVLAAAQPFIKETINGSNLPTQ</sequence>
<organism evidence="1 2">
    <name type="scientific">Rufibacter quisquiliarum</name>
    <dbReference type="NCBI Taxonomy" id="1549639"/>
    <lineage>
        <taxon>Bacteria</taxon>
        <taxon>Pseudomonadati</taxon>
        <taxon>Bacteroidota</taxon>
        <taxon>Cytophagia</taxon>
        <taxon>Cytophagales</taxon>
        <taxon>Hymenobacteraceae</taxon>
        <taxon>Rufibacter</taxon>
    </lineage>
</organism>
<dbReference type="EMBL" id="JACJIQ010000001">
    <property type="protein sequence ID" value="MBA9075604.1"/>
    <property type="molecule type" value="Genomic_DNA"/>
</dbReference>
<dbReference type="Proteomes" id="UP000563094">
    <property type="component" value="Unassembled WGS sequence"/>
</dbReference>
<comment type="caution">
    <text evidence="1">The sequence shown here is derived from an EMBL/GenBank/DDBJ whole genome shotgun (WGS) entry which is preliminary data.</text>
</comment>
<dbReference type="InterPro" id="IPR009078">
    <property type="entry name" value="Ferritin-like_SF"/>
</dbReference>
<accession>A0A839G840</accession>
<dbReference type="Pfam" id="PF13668">
    <property type="entry name" value="Ferritin_2"/>
    <property type="match status" value="1"/>
</dbReference>
<dbReference type="SUPFAM" id="SSF47240">
    <property type="entry name" value="Ferritin-like"/>
    <property type="match status" value="1"/>
</dbReference>
<dbReference type="RefSeq" id="WP_182511296.1">
    <property type="nucleotide sequence ID" value="NZ_JACJIQ010000001.1"/>
</dbReference>
<dbReference type="CDD" id="cd00657">
    <property type="entry name" value="Ferritin_like"/>
    <property type="match status" value="1"/>
</dbReference>
<evidence type="ECO:0000313" key="2">
    <source>
        <dbReference type="Proteomes" id="UP000563094"/>
    </source>
</evidence>
<name>A0A839G840_9BACT</name>